<dbReference type="EMBL" id="CACVBS010000068">
    <property type="protein sequence ID" value="CAA7268494.1"/>
    <property type="molecule type" value="Genomic_DNA"/>
</dbReference>
<dbReference type="OrthoDB" id="2897256at2759"/>
<evidence type="ECO:0000313" key="1">
    <source>
        <dbReference type="EMBL" id="CAA7268494.1"/>
    </source>
</evidence>
<keyword evidence="2" id="KW-1185">Reference proteome</keyword>
<sequence length="388" mass="43933">MSRRCVNEDRDGSVAAQWSTPAARIGSIPSLSTLPDELLLEIISSYPPISLLDKESERYRPDSHATPNRHETLLALSRTCRKLRRFLRPYVWQSLEVCGSKPECRRGPLIKTCVGDLVPRTEGDGRNLNAEIVRLLGIVTKCDPALAKFVNVINVQMTDESDTYDSTLSELASCMTLFPNLHTVKLIVYSSRSLPSEIPLQTPFKGYSYPQIHNLLLDGITFPLVLSCPNVRNIQANPTSEIYWSLSWYRDYASATALEEVGIQFIALREQHLDLLSLFPGLRSISCDLVFYQSIATDLKVHNFFRGLSRLSHLKTLRASILADRRARYGGPKVEEVLNRLKKVMLDIQKIDHEDKRIVYTLSGEVEKDHFIYLPFLKDTVPKGDGQI</sequence>
<reference evidence="1 2" key="1">
    <citation type="submission" date="2020-01" db="EMBL/GenBank/DDBJ databases">
        <authorList>
            <person name="Gupta K D."/>
        </authorList>
    </citation>
    <scope>NUCLEOTIDE SEQUENCE [LARGE SCALE GENOMIC DNA]</scope>
</reference>
<organism evidence="1 2">
    <name type="scientific">Cyclocybe aegerita</name>
    <name type="common">Black poplar mushroom</name>
    <name type="synonym">Agrocybe aegerita</name>
    <dbReference type="NCBI Taxonomy" id="1973307"/>
    <lineage>
        <taxon>Eukaryota</taxon>
        <taxon>Fungi</taxon>
        <taxon>Dikarya</taxon>
        <taxon>Basidiomycota</taxon>
        <taxon>Agaricomycotina</taxon>
        <taxon>Agaricomycetes</taxon>
        <taxon>Agaricomycetidae</taxon>
        <taxon>Agaricales</taxon>
        <taxon>Agaricineae</taxon>
        <taxon>Bolbitiaceae</taxon>
        <taxon>Cyclocybe</taxon>
    </lineage>
</organism>
<name>A0A8S0VZE2_CYCAE</name>
<comment type="caution">
    <text evidence="1">The sequence shown here is derived from an EMBL/GenBank/DDBJ whole genome shotgun (WGS) entry which is preliminary data.</text>
</comment>
<evidence type="ECO:0000313" key="2">
    <source>
        <dbReference type="Proteomes" id="UP000467700"/>
    </source>
</evidence>
<protein>
    <recommendedName>
        <fullName evidence="3">F-box domain-containing protein</fullName>
    </recommendedName>
</protein>
<proteinExistence type="predicted"/>
<evidence type="ECO:0008006" key="3">
    <source>
        <dbReference type="Google" id="ProtNLM"/>
    </source>
</evidence>
<dbReference type="AlphaFoldDB" id="A0A8S0VZE2"/>
<gene>
    <name evidence="1" type="ORF">AAE3_LOCUS10841</name>
</gene>
<dbReference type="Proteomes" id="UP000467700">
    <property type="component" value="Unassembled WGS sequence"/>
</dbReference>
<accession>A0A8S0VZE2</accession>